<keyword evidence="1" id="KW-0808">Transferase</keyword>
<dbReference type="GO" id="GO:0016301">
    <property type="term" value="F:kinase activity"/>
    <property type="evidence" value="ECO:0007669"/>
    <property type="project" value="UniProtKB-KW"/>
</dbReference>
<sequence length="59" mass="6505">MKMTPVALFLMIQARQLLILAEGRGATGITPQIRVFEALFSRASSLPRGFIIQPATLFD</sequence>
<accession>A0A2V0QAB3</accession>
<protein>
    <submittedName>
        <fullName evidence="1">Pantothenate kinase type III</fullName>
    </submittedName>
</protein>
<name>A0A2V0QAB3_PSESF</name>
<dbReference type="AlphaFoldDB" id="A0A2V0QAB3"/>
<keyword evidence="1" id="KW-0418">Kinase</keyword>
<gene>
    <name evidence="1" type="ORF">KPSA1_02925</name>
</gene>
<evidence type="ECO:0000313" key="1">
    <source>
        <dbReference type="EMBL" id="GBH09527.1"/>
    </source>
</evidence>
<dbReference type="EMBL" id="BGJZ01000124">
    <property type="protein sequence ID" value="GBH09527.1"/>
    <property type="molecule type" value="Genomic_DNA"/>
</dbReference>
<organism evidence="1 2">
    <name type="scientific">Pseudomonas syringae pv. actinidiae</name>
    <dbReference type="NCBI Taxonomy" id="103796"/>
    <lineage>
        <taxon>Bacteria</taxon>
        <taxon>Pseudomonadati</taxon>
        <taxon>Pseudomonadota</taxon>
        <taxon>Gammaproteobacteria</taxon>
        <taxon>Pseudomonadales</taxon>
        <taxon>Pseudomonadaceae</taxon>
        <taxon>Pseudomonas</taxon>
        <taxon>Pseudomonas syringae</taxon>
    </lineage>
</organism>
<dbReference type="RefSeq" id="WP_017698573.1">
    <property type="nucleotide sequence ID" value="NZ_AP019411.1"/>
</dbReference>
<evidence type="ECO:0000313" key="2">
    <source>
        <dbReference type="Proteomes" id="UP000247480"/>
    </source>
</evidence>
<reference evidence="1 2" key="1">
    <citation type="submission" date="2018-04" db="EMBL/GenBank/DDBJ databases">
        <title>Draft genome sequence of Pseudomonas syringae pv. actinidiae biovar 1 strains isolated from kiwifruit in Kagawa prefecture.</title>
        <authorList>
            <person name="Tabuchi M."/>
            <person name="Saito M."/>
            <person name="Fujiwara S."/>
            <person name="Sasa N."/>
            <person name="Akimitsu K."/>
            <person name="Gomi K."/>
            <person name="Konishi-Sugita S."/>
            <person name="Hamano K."/>
            <person name="Kataoka I."/>
        </authorList>
    </citation>
    <scope>NUCLEOTIDE SEQUENCE [LARGE SCALE GENOMIC DNA]</scope>
    <source>
        <strain evidence="1 2">MAFF212206</strain>
    </source>
</reference>
<comment type="caution">
    <text evidence="1">The sequence shown here is derived from an EMBL/GenBank/DDBJ whole genome shotgun (WGS) entry which is preliminary data.</text>
</comment>
<dbReference type="Proteomes" id="UP000247480">
    <property type="component" value="Unassembled WGS sequence"/>
</dbReference>
<proteinExistence type="predicted"/>